<feature type="transmembrane region" description="Helical" evidence="1">
    <location>
        <begin position="158"/>
        <end position="179"/>
    </location>
</feature>
<feature type="transmembrane region" description="Helical" evidence="1">
    <location>
        <begin position="199"/>
        <end position="217"/>
    </location>
</feature>
<evidence type="ECO:0008006" key="4">
    <source>
        <dbReference type="Google" id="ProtNLM"/>
    </source>
</evidence>
<feature type="transmembrane region" description="Helical" evidence="1">
    <location>
        <begin position="262"/>
        <end position="283"/>
    </location>
</feature>
<feature type="transmembrane region" description="Helical" evidence="1">
    <location>
        <begin position="366"/>
        <end position="386"/>
    </location>
</feature>
<comment type="caution">
    <text evidence="2">The sequence shown here is derived from an EMBL/GenBank/DDBJ whole genome shotgun (WGS) entry which is preliminary data.</text>
</comment>
<dbReference type="Proteomes" id="UP001283341">
    <property type="component" value="Unassembled WGS sequence"/>
</dbReference>
<feature type="transmembrane region" description="Helical" evidence="1">
    <location>
        <begin position="56"/>
        <end position="82"/>
    </location>
</feature>
<keyword evidence="1" id="KW-1133">Transmembrane helix</keyword>
<organism evidence="2 3">
    <name type="scientific">Apodospora peruviana</name>
    <dbReference type="NCBI Taxonomy" id="516989"/>
    <lineage>
        <taxon>Eukaryota</taxon>
        <taxon>Fungi</taxon>
        <taxon>Dikarya</taxon>
        <taxon>Ascomycota</taxon>
        <taxon>Pezizomycotina</taxon>
        <taxon>Sordariomycetes</taxon>
        <taxon>Sordariomycetidae</taxon>
        <taxon>Sordariales</taxon>
        <taxon>Lasiosphaeriaceae</taxon>
        <taxon>Apodospora</taxon>
    </lineage>
</organism>
<evidence type="ECO:0000313" key="3">
    <source>
        <dbReference type="Proteomes" id="UP001283341"/>
    </source>
</evidence>
<sequence length="429" mass="47474">MASDATSTAAVLCPLDDRRTANELMLKMIAAHVTVVIAYCHLLSLRQAKLVSWEPYIFLLCPTIPVGRLTLGFVMAAVALVATTLRRPSTLRTTVGLFLLRLRILIGRPRLRPDASVTAPRRRSSIPGPVPVRVNTLTMESGGSAELQTNRIKVRYVAFWRIAALAWTTFLCCTTVHLFRRRVALAGWDSITVVDSRAMELAVSGIVIVVMSVAVIAEVPGFADEVPVVKAADDGLSSFMMLLCNNVDCWDGNSSSSGEELLGAWLTVGFFFPLCLWGGMPVIVPTMQFMWSTYLEDAGVWDAIQTVLAFSIWIPCLVAYNPDAHLLTGPGRRIFNIHMSPQRWNSVLLGVLSVSIIVFIRTYMCMLLVMMMTYFYVMSGGAIALVMRITELIILRDELRAAAKNTWPVDQLCPQLWKDSLADWLLSIA</sequence>
<evidence type="ECO:0000256" key="1">
    <source>
        <dbReference type="SAM" id="Phobius"/>
    </source>
</evidence>
<name>A0AAE0IJ67_9PEZI</name>
<reference evidence="2" key="1">
    <citation type="journal article" date="2023" name="Mol. Phylogenet. Evol.">
        <title>Genome-scale phylogeny and comparative genomics of the fungal order Sordariales.</title>
        <authorList>
            <person name="Hensen N."/>
            <person name="Bonometti L."/>
            <person name="Westerberg I."/>
            <person name="Brannstrom I.O."/>
            <person name="Guillou S."/>
            <person name="Cros-Aarteil S."/>
            <person name="Calhoun S."/>
            <person name="Haridas S."/>
            <person name="Kuo A."/>
            <person name="Mondo S."/>
            <person name="Pangilinan J."/>
            <person name="Riley R."/>
            <person name="LaButti K."/>
            <person name="Andreopoulos B."/>
            <person name="Lipzen A."/>
            <person name="Chen C."/>
            <person name="Yan M."/>
            <person name="Daum C."/>
            <person name="Ng V."/>
            <person name="Clum A."/>
            <person name="Steindorff A."/>
            <person name="Ohm R.A."/>
            <person name="Martin F."/>
            <person name="Silar P."/>
            <person name="Natvig D.O."/>
            <person name="Lalanne C."/>
            <person name="Gautier V."/>
            <person name="Ament-Velasquez S.L."/>
            <person name="Kruys A."/>
            <person name="Hutchinson M.I."/>
            <person name="Powell A.J."/>
            <person name="Barry K."/>
            <person name="Miller A.N."/>
            <person name="Grigoriev I.V."/>
            <person name="Debuchy R."/>
            <person name="Gladieux P."/>
            <person name="Hiltunen Thoren M."/>
            <person name="Johannesson H."/>
        </authorList>
    </citation>
    <scope>NUCLEOTIDE SEQUENCE</scope>
    <source>
        <strain evidence="2">CBS 118394</strain>
    </source>
</reference>
<feature type="transmembrane region" description="Helical" evidence="1">
    <location>
        <begin position="343"/>
        <end position="360"/>
    </location>
</feature>
<dbReference type="AlphaFoldDB" id="A0AAE0IJ67"/>
<evidence type="ECO:0000313" key="2">
    <source>
        <dbReference type="EMBL" id="KAK3325979.1"/>
    </source>
</evidence>
<accession>A0AAE0IJ67</accession>
<proteinExistence type="predicted"/>
<feature type="transmembrane region" description="Helical" evidence="1">
    <location>
        <begin position="303"/>
        <end position="322"/>
    </location>
</feature>
<keyword evidence="1" id="KW-0472">Membrane</keyword>
<dbReference type="EMBL" id="JAUEDM010000002">
    <property type="protein sequence ID" value="KAK3325979.1"/>
    <property type="molecule type" value="Genomic_DNA"/>
</dbReference>
<keyword evidence="1" id="KW-0812">Transmembrane</keyword>
<reference evidence="2" key="2">
    <citation type="submission" date="2023-06" db="EMBL/GenBank/DDBJ databases">
        <authorList>
            <consortium name="Lawrence Berkeley National Laboratory"/>
            <person name="Haridas S."/>
            <person name="Hensen N."/>
            <person name="Bonometti L."/>
            <person name="Westerberg I."/>
            <person name="Brannstrom I.O."/>
            <person name="Guillou S."/>
            <person name="Cros-Aarteil S."/>
            <person name="Calhoun S."/>
            <person name="Kuo A."/>
            <person name="Mondo S."/>
            <person name="Pangilinan J."/>
            <person name="Riley R."/>
            <person name="Labutti K."/>
            <person name="Andreopoulos B."/>
            <person name="Lipzen A."/>
            <person name="Chen C."/>
            <person name="Yanf M."/>
            <person name="Daum C."/>
            <person name="Ng V."/>
            <person name="Clum A."/>
            <person name="Steindorff A."/>
            <person name="Ohm R."/>
            <person name="Martin F."/>
            <person name="Silar P."/>
            <person name="Natvig D."/>
            <person name="Lalanne C."/>
            <person name="Gautier V."/>
            <person name="Ament-Velasquez S.L."/>
            <person name="Kruys A."/>
            <person name="Hutchinson M.I."/>
            <person name="Powell A.J."/>
            <person name="Barry K."/>
            <person name="Miller A.N."/>
            <person name="Grigoriev I.V."/>
            <person name="Debuchy R."/>
            <person name="Gladieux P."/>
            <person name="Thoren M.H."/>
            <person name="Johannesson H."/>
        </authorList>
    </citation>
    <scope>NUCLEOTIDE SEQUENCE</scope>
    <source>
        <strain evidence="2">CBS 118394</strain>
    </source>
</reference>
<feature type="transmembrane region" description="Helical" evidence="1">
    <location>
        <begin position="24"/>
        <end position="44"/>
    </location>
</feature>
<protein>
    <recommendedName>
        <fullName evidence="4">Transmembrane protein</fullName>
    </recommendedName>
</protein>
<keyword evidence="3" id="KW-1185">Reference proteome</keyword>
<gene>
    <name evidence="2" type="ORF">B0H66DRAFT_144788</name>
</gene>